<feature type="compositionally biased region" description="Basic and acidic residues" evidence="2">
    <location>
        <begin position="406"/>
        <end position="422"/>
    </location>
</feature>
<feature type="compositionally biased region" description="Polar residues" evidence="2">
    <location>
        <begin position="142"/>
        <end position="152"/>
    </location>
</feature>
<dbReference type="AlphaFoldDB" id="A0AAE0S370"/>
<dbReference type="InterPro" id="IPR021818">
    <property type="entry name" value="SIPA1L_C"/>
</dbReference>
<evidence type="ECO:0000256" key="2">
    <source>
        <dbReference type="SAM" id="MobiDB-lite"/>
    </source>
</evidence>
<keyword evidence="5" id="KW-1185">Reference proteome</keyword>
<organism evidence="4 5">
    <name type="scientific">Potamilus streckersoni</name>
    <dbReference type="NCBI Taxonomy" id="2493646"/>
    <lineage>
        <taxon>Eukaryota</taxon>
        <taxon>Metazoa</taxon>
        <taxon>Spiralia</taxon>
        <taxon>Lophotrochozoa</taxon>
        <taxon>Mollusca</taxon>
        <taxon>Bivalvia</taxon>
        <taxon>Autobranchia</taxon>
        <taxon>Heteroconchia</taxon>
        <taxon>Palaeoheterodonta</taxon>
        <taxon>Unionida</taxon>
        <taxon>Unionoidea</taxon>
        <taxon>Unionidae</taxon>
        <taxon>Ambleminae</taxon>
        <taxon>Lampsilini</taxon>
        <taxon>Potamilus</taxon>
    </lineage>
</organism>
<feature type="region of interest" description="Disordered" evidence="2">
    <location>
        <begin position="113"/>
        <end position="246"/>
    </location>
</feature>
<name>A0AAE0S370_9BIVA</name>
<reference evidence="4" key="2">
    <citation type="journal article" date="2021" name="Genome Biol. Evol.">
        <title>Developing a high-quality reference genome for a parasitic bivalve with doubly uniparental inheritance (Bivalvia: Unionida).</title>
        <authorList>
            <person name="Smith C.H."/>
        </authorList>
    </citation>
    <scope>NUCLEOTIDE SEQUENCE</scope>
    <source>
        <strain evidence="4">CHS0354</strain>
        <tissue evidence="4">Mantle</tissue>
    </source>
</reference>
<accession>A0AAE0S370</accession>
<feature type="region of interest" description="Disordered" evidence="2">
    <location>
        <begin position="386"/>
        <end position="425"/>
    </location>
</feature>
<feature type="compositionally biased region" description="Polar residues" evidence="2">
    <location>
        <begin position="233"/>
        <end position="246"/>
    </location>
</feature>
<evidence type="ECO:0000313" key="4">
    <source>
        <dbReference type="EMBL" id="KAK3584587.1"/>
    </source>
</evidence>
<sequence>MWSSRSLMYNQIYNQGGRDWSSNTVSNTGLGRQRTGTLPSSQGGQRWAETNSSSDSGSQPNYLTSIESLYSSTPQTTRKTSAAANEYHTSIHHGNFTQELLKQSQNTKYLLSQGHESGRSGGNSANSSSNISDTSFSSGGSQTATHTQTSLAEHSGSLGSLLSRDDGAQVKKRPEHSSWQQQGRSSGGGSQSRKPHFDVSPLSSENSSPRSSNRNLSEMSSEESLSTRLRPGVTNNTTKATRSLKTSSNNLEADLIRLINPDLAESELAGMINSSTRRLPYRLKRTMSDESLHSQKGVLGSDLEANLKDVLFSTTPSRLSPAAREQTHKEQRLSPRAMMDITGPIPWRGQSGRKSPTHVSVPLPKSAASLEWASLVDVATKAIEGAETSSHKEQAPSLSSSSQSNKDTHAETLYKQNSRDRLVNTTSSSSQLVWRSVVSNPQQRIQELESKVQNLQAELEKERQENVQLEAEVQHLRAENVRLQEESQTAAAQLRRFTEWFFSTIDRQ</sequence>
<feature type="coiled-coil region" evidence="1">
    <location>
        <begin position="438"/>
        <end position="493"/>
    </location>
</feature>
<dbReference type="Pfam" id="PF11881">
    <property type="entry name" value="SPAR_C"/>
    <property type="match status" value="1"/>
</dbReference>
<reference evidence="4" key="3">
    <citation type="submission" date="2023-05" db="EMBL/GenBank/DDBJ databases">
        <authorList>
            <person name="Smith C.H."/>
        </authorList>
    </citation>
    <scope>NUCLEOTIDE SEQUENCE</scope>
    <source>
        <strain evidence="4">CHS0354</strain>
        <tissue evidence="4">Mantle</tissue>
    </source>
</reference>
<feature type="compositionally biased region" description="Low complexity" evidence="2">
    <location>
        <begin position="122"/>
        <end position="141"/>
    </location>
</feature>
<reference evidence="4" key="1">
    <citation type="journal article" date="2021" name="Genome Biol. Evol.">
        <title>A High-Quality Reference Genome for a Parasitic Bivalve with Doubly Uniparental Inheritance (Bivalvia: Unionida).</title>
        <authorList>
            <person name="Smith C.H."/>
        </authorList>
    </citation>
    <scope>NUCLEOTIDE SEQUENCE</scope>
    <source>
        <strain evidence="4">CHS0354</strain>
    </source>
</reference>
<feature type="domain" description="Signal-induced proliferation-associated 1-like protein C-terminal" evidence="3">
    <location>
        <begin position="227"/>
        <end position="450"/>
    </location>
</feature>
<evidence type="ECO:0000313" key="5">
    <source>
        <dbReference type="Proteomes" id="UP001195483"/>
    </source>
</evidence>
<feature type="region of interest" description="Disordered" evidence="2">
    <location>
        <begin position="18"/>
        <end position="62"/>
    </location>
</feature>
<proteinExistence type="predicted"/>
<comment type="caution">
    <text evidence="4">The sequence shown here is derived from an EMBL/GenBank/DDBJ whole genome shotgun (WGS) entry which is preliminary data.</text>
</comment>
<evidence type="ECO:0000256" key="1">
    <source>
        <dbReference type="SAM" id="Coils"/>
    </source>
</evidence>
<evidence type="ECO:0000259" key="3">
    <source>
        <dbReference type="Pfam" id="PF11881"/>
    </source>
</evidence>
<feature type="compositionally biased region" description="Low complexity" evidence="2">
    <location>
        <begin position="200"/>
        <end position="230"/>
    </location>
</feature>
<dbReference type="EMBL" id="JAEAOA010002333">
    <property type="protein sequence ID" value="KAK3584587.1"/>
    <property type="molecule type" value="Genomic_DNA"/>
</dbReference>
<keyword evidence="1" id="KW-0175">Coiled coil</keyword>
<protein>
    <recommendedName>
        <fullName evidence="3">Signal-induced proliferation-associated 1-like protein C-terminal domain-containing protein</fullName>
    </recommendedName>
</protein>
<gene>
    <name evidence="4" type="ORF">CHS0354_040290</name>
</gene>
<dbReference type="Proteomes" id="UP001195483">
    <property type="component" value="Unassembled WGS sequence"/>
</dbReference>